<evidence type="ECO:0000313" key="2">
    <source>
        <dbReference type="Proteomes" id="UP001596161"/>
    </source>
</evidence>
<proteinExistence type="predicted"/>
<name>A0ABW0EFM9_9BACT</name>
<accession>A0ABW0EFM9</accession>
<reference evidence="2" key="1">
    <citation type="journal article" date="2019" name="Int. J. Syst. Evol. Microbiol.">
        <title>The Global Catalogue of Microorganisms (GCM) 10K type strain sequencing project: providing services to taxonomists for standard genome sequencing and annotation.</title>
        <authorList>
            <consortium name="The Broad Institute Genomics Platform"/>
            <consortium name="The Broad Institute Genome Sequencing Center for Infectious Disease"/>
            <person name="Wu L."/>
            <person name="Ma J."/>
        </authorList>
    </citation>
    <scope>NUCLEOTIDE SEQUENCE [LARGE SCALE GENOMIC DNA]</scope>
    <source>
        <strain evidence="2">KACC 12602</strain>
    </source>
</reference>
<protein>
    <submittedName>
        <fullName evidence="1">Uncharacterized protein</fullName>
    </submittedName>
</protein>
<evidence type="ECO:0000313" key="1">
    <source>
        <dbReference type="EMBL" id="MFC5271761.1"/>
    </source>
</evidence>
<organism evidence="1 2">
    <name type="scientific">Adhaeribacter terreus</name>
    <dbReference type="NCBI Taxonomy" id="529703"/>
    <lineage>
        <taxon>Bacteria</taxon>
        <taxon>Pseudomonadati</taxon>
        <taxon>Bacteroidota</taxon>
        <taxon>Cytophagia</taxon>
        <taxon>Cytophagales</taxon>
        <taxon>Hymenobacteraceae</taxon>
        <taxon>Adhaeribacter</taxon>
    </lineage>
</organism>
<comment type="caution">
    <text evidence="1">The sequence shown here is derived from an EMBL/GenBank/DDBJ whole genome shotgun (WGS) entry which is preliminary data.</text>
</comment>
<keyword evidence="2" id="KW-1185">Reference proteome</keyword>
<sequence length="121" mass="13707">MSVILLSLVILLQPLSKLVLVAEYQVNKNYIAEFFCVNKSKPKLKCEGKCQLSKELKEADAHDKNHPTPVKNLQEVLYFCQATPTFLFHFPTIFNADFPTFSTSEVSPPVFGIFHPPCFTV</sequence>
<gene>
    <name evidence="1" type="ORF">ACFPIB_14175</name>
</gene>
<dbReference type="EMBL" id="JBHSKT010000008">
    <property type="protein sequence ID" value="MFC5271761.1"/>
    <property type="molecule type" value="Genomic_DNA"/>
</dbReference>
<dbReference type="Proteomes" id="UP001596161">
    <property type="component" value="Unassembled WGS sequence"/>
</dbReference>